<evidence type="ECO:0000259" key="10">
    <source>
        <dbReference type="PROSITE" id="PS50928"/>
    </source>
</evidence>
<evidence type="ECO:0000256" key="4">
    <source>
        <dbReference type="ARBA" id="ARBA00022475"/>
    </source>
</evidence>
<comment type="caution">
    <text evidence="11">The sequence shown here is derived from an EMBL/GenBank/DDBJ whole genome shotgun (WGS) entry which is preliminary data.</text>
</comment>
<keyword evidence="4" id="KW-1003">Cell membrane</keyword>
<keyword evidence="6 8" id="KW-1133">Transmembrane helix</keyword>
<keyword evidence="12" id="KW-1185">Reference proteome</keyword>
<evidence type="ECO:0000313" key="11">
    <source>
        <dbReference type="EMBL" id="MBK1698689.1"/>
    </source>
</evidence>
<feature type="transmembrane region" description="Helical" evidence="8">
    <location>
        <begin position="133"/>
        <end position="157"/>
    </location>
</feature>
<comment type="subcellular location">
    <subcellularLocation>
        <location evidence="1">Cell inner membrane</location>
        <topology evidence="1">Multi-pass membrane protein</topology>
    </subcellularLocation>
    <subcellularLocation>
        <location evidence="8">Cell membrane</location>
        <topology evidence="8">Multi-pass membrane protein</topology>
    </subcellularLocation>
</comment>
<feature type="transmembrane region" description="Helical" evidence="8">
    <location>
        <begin position="38"/>
        <end position="56"/>
    </location>
</feature>
<dbReference type="Proteomes" id="UP000778970">
    <property type="component" value="Unassembled WGS sequence"/>
</dbReference>
<keyword evidence="3 8" id="KW-0813">Transport</keyword>
<feature type="transmembrane region" description="Helical" evidence="8">
    <location>
        <begin position="202"/>
        <end position="227"/>
    </location>
</feature>
<feature type="transmembrane region" description="Helical" evidence="8">
    <location>
        <begin position="339"/>
        <end position="357"/>
    </location>
</feature>
<dbReference type="PANTHER" id="PTHR30614">
    <property type="entry name" value="MEMBRANE COMPONENT OF AMINO ACID ABC TRANSPORTER"/>
    <property type="match status" value="1"/>
</dbReference>
<evidence type="ECO:0000256" key="8">
    <source>
        <dbReference type="RuleBase" id="RU363032"/>
    </source>
</evidence>
<evidence type="ECO:0000256" key="1">
    <source>
        <dbReference type="ARBA" id="ARBA00004429"/>
    </source>
</evidence>
<gene>
    <name evidence="11" type="ORF">CKO21_15690</name>
</gene>
<dbReference type="CDD" id="cd06261">
    <property type="entry name" value="TM_PBP2"/>
    <property type="match status" value="1"/>
</dbReference>
<dbReference type="GO" id="GO:0006865">
    <property type="term" value="P:amino acid transport"/>
    <property type="evidence" value="ECO:0007669"/>
    <property type="project" value="TreeGrafter"/>
</dbReference>
<feature type="domain" description="ABC transmembrane type-1" evidence="10">
    <location>
        <begin position="167"/>
        <end position="357"/>
    </location>
</feature>
<sequence length="375" mass="42188">MSDTGTPGHQQGSRSPQRKPPATSVGVLGWLHANLFNGWFNTLLTVLSLYLLWTVVPPLFDWLFFDAIWANVPAEVCRESRGSGACWAFIRDRYRLILFGTYPFEEQWRPLVGVIVLLAVIAFSCFRRFWRPWLALVWLGALLVYLMLLGGGVFGLSSVRTDLWGGLPLTLLLAVVGIVVAFPLSLLLALGRRAEHMPIVKAICVGYIELIRGVPLISLLFMASFMLPLFMPTGVTIDALIRAQVAIIVFVSSYLSEVIRGGLQALPRGQYEAAQAMGLTYWQMQRKIILPQAIKISIPPIVNTYLGMFKDTSLVAIVSLTDLLLATRQSFADPEWRPFFVEGYVFIACIYWSFCFFMSKYSQYLERALSTDHTR</sequence>
<dbReference type="InterPro" id="IPR010065">
    <property type="entry name" value="AA_ABC_transptr_permease_3TM"/>
</dbReference>
<dbReference type="GO" id="GO:0022857">
    <property type="term" value="F:transmembrane transporter activity"/>
    <property type="evidence" value="ECO:0007669"/>
    <property type="project" value="InterPro"/>
</dbReference>
<dbReference type="SUPFAM" id="SSF161098">
    <property type="entry name" value="MetI-like"/>
    <property type="match status" value="1"/>
</dbReference>
<evidence type="ECO:0000256" key="9">
    <source>
        <dbReference type="SAM" id="MobiDB-lite"/>
    </source>
</evidence>
<name>A0A934QL37_9PROT</name>
<keyword evidence="5 8" id="KW-0812">Transmembrane</keyword>
<reference evidence="11" key="1">
    <citation type="submission" date="2017-08" db="EMBL/GenBank/DDBJ databases">
        <authorList>
            <person name="Imhoff J.F."/>
            <person name="Rahn T."/>
            <person name="Kuenzel S."/>
            <person name="Neulinger S.C."/>
        </authorList>
    </citation>
    <scope>NUCLEOTIDE SEQUENCE</scope>
    <source>
        <strain evidence="11">DSM 9154</strain>
    </source>
</reference>
<reference evidence="11" key="2">
    <citation type="journal article" date="2020" name="Microorganisms">
        <title>Osmotic Adaptation and Compatible Solute Biosynthesis of Phototrophic Bacteria as Revealed from Genome Analyses.</title>
        <authorList>
            <person name="Imhoff J.F."/>
            <person name="Rahn T."/>
            <person name="Kunzel S."/>
            <person name="Keller A."/>
            <person name="Neulinger S.C."/>
        </authorList>
    </citation>
    <scope>NUCLEOTIDE SEQUENCE</scope>
    <source>
        <strain evidence="11">DSM 9154</strain>
    </source>
</reference>
<evidence type="ECO:0000256" key="7">
    <source>
        <dbReference type="ARBA" id="ARBA00023136"/>
    </source>
</evidence>
<dbReference type="Pfam" id="PF00528">
    <property type="entry name" value="BPD_transp_1"/>
    <property type="match status" value="1"/>
</dbReference>
<dbReference type="AlphaFoldDB" id="A0A934QL37"/>
<accession>A0A934QL37</accession>
<dbReference type="InterPro" id="IPR000515">
    <property type="entry name" value="MetI-like"/>
</dbReference>
<dbReference type="Gene3D" id="1.10.3720.10">
    <property type="entry name" value="MetI-like"/>
    <property type="match status" value="1"/>
</dbReference>
<protein>
    <submittedName>
        <fullName evidence="11">Amino acid ABC transporter permease</fullName>
    </submittedName>
</protein>
<keyword evidence="7 8" id="KW-0472">Membrane</keyword>
<dbReference type="PROSITE" id="PS50928">
    <property type="entry name" value="ABC_TM1"/>
    <property type="match status" value="1"/>
</dbReference>
<evidence type="ECO:0000256" key="5">
    <source>
        <dbReference type="ARBA" id="ARBA00022692"/>
    </source>
</evidence>
<evidence type="ECO:0000313" key="12">
    <source>
        <dbReference type="Proteomes" id="UP000778970"/>
    </source>
</evidence>
<dbReference type="InterPro" id="IPR035906">
    <property type="entry name" value="MetI-like_sf"/>
</dbReference>
<feature type="transmembrane region" description="Helical" evidence="8">
    <location>
        <begin position="108"/>
        <end position="126"/>
    </location>
</feature>
<dbReference type="GO" id="GO:0043190">
    <property type="term" value="C:ATP-binding cassette (ABC) transporter complex"/>
    <property type="evidence" value="ECO:0007669"/>
    <property type="project" value="InterPro"/>
</dbReference>
<dbReference type="EMBL" id="NRRE01000029">
    <property type="protein sequence ID" value="MBK1698689.1"/>
    <property type="molecule type" value="Genomic_DNA"/>
</dbReference>
<feature type="transmembrane region" description="Helical" evidence="8">
    <location>
        <begin position="169"/>
        <end position="190"/>
    </location>
</feature>
<evidence type="ECO:0000256" key="3">
    <source>
        <dbReference type="ARBA" id="ARBA00022448"/>
    </source>
</evidence>
<feature type="region of interest" description="Disordered" evidence="9">
    <location>
        <begin position="1"/>
        <end position="21"/>
    </location>
</feature>
<dbReference type="PANTHER" id="PTHR30614:SF41">
    <property type="entry name" value="INNER MEMBRANE AMINO-ACID ABC TRANSPORTER PERMEASE PROTEIN YHDY"/>
    <property type="match status" value="1"/>
</dbReference>
<dbReference type="NCBIfam" id="TIGR01726">
    <property type="entry name" value="HEQRo_perm_3TM"/>
    <property type="match status" value="1"/>
</dbReference>
<evidence type="ECO:0000256" key="6">
    <source>
        <dbReference type="ARBA" id="ARBA00022989"/>
    </source>
</evidence>
<dbReference type="InterPro" id="IPR043429">
    <property type="entry name" value="ArtM/GltK/GlnP/TcyL/YhdX-like"/>
</dbReference>
<evidence type="ECO:0000256" key="2">
    <source>
        <dbReference type="ARBA" id="ARBA00010072"/>
    </source>
</evidence>
<organism evidence="11 12">
    <name type="scientific">Rhodovibrio salinarum</name>
    <dbReference type="NCBI Taxonomy" id="1087"/>
    <lineage>
        <taxon>Bacteria</taxon>
        <taxon>Pseudomonadati</taxon>
        <taxon>Pseudomonadota</taxon>
        <taxon>Alphaproteobacteria</taxon>
        <taxon>Rhodospirillales</taxon>
        <taxon>Rhodovibrionaceae</taxon>
        <taxon>Rhodovibrio</taxon>
    </lineage>
</organism>
<comment type="similarity">
    <text evidence="2">Belongs to the binding-protein-dependent transport system permease family. HisMQ subfamily.</text>
</comment>
<proteinExistence type="inferred from homology"/>
<feature type="compositionally biased region" description="Polar residues" evidence="9">
    <location>
        <begin position="1"/>
        <end position="15"/>
    </location>
</feature>